<evidence type="ECO:0000256" key="4">
    <source>
        <dbReference type="ARBA" id="ARBA00023136"/>
    </source>
</evidence>
<keyword evidence="6" id="KW-0378">Hydrolase</keyword>
<keyword evidence="3 5" id="KW-1133">Transmembrane helix</keyword>
<dbReference type="InterPro" id="IPR001940">
    <property type="entry name" value="Peptidase_S1C"/>
</dbReference>
<feature type="transmembrane region" description="Helical" evidence="5">
    <location>
        <begin position="99"/>
        <end position="120"/>
    </location>
</feature>
<gene>
    <name evidence="6" type="primary">marP</name>
    <name evidence="6" type="ORF">NVS88_20720</name>
</gene>
<evidence type="ECO:0000256" key="2">
    <source>
        <dbReference type="ARBA" id="ARBA00022692"/>
    </source>
</evidence>
<dbReference type="SUPFAM" id="SSF50494">
    <property type="entry name" value="Trypsin-like serine proteases"/>
    <property type="match status" value="1"/>
</dbReference>
<dbReference type="PRINTS" id="PR00834">
    <property type="entry name" value="PROTEASES2C"/>
</dbReference>
<dbReference type="PANTHER" id="PTHR43019">
    <property type="entry name" value="SERINE ENDOPROTEASE DEGS"/>
    <property type="match status" value="1"/>
</dbReference>
<dbReference type="InterPro" id="IPR047680">
    <property type="entry name" value="MarP-like"/>
</dbReference>
<dbReference type="GO" id="GO:0016020">
    <property type="term" value="C:membrane"/>
    <property type="evidence" value="ECO:0007669"/>
    <property type="project" value="UniProtKB-SubCell"/>
</dbReference>
<dbReference type="GO" id="GO:0004252">
    <property type="term" value="F:serine-type endopeptidase activity"/>
    <property type="evidence" value="ECO:0007669"/>
    <property type="project" value="InterPro"/>
</dbReference>
<feature type="transmembrane region" description="Helical" evidence="5">
    <location>
        <begin position="6"/>
        <end position="23"/>
    </location>
</feature>
<evidence type="ECO:0000256" key="3">
    <source>
        <dbReference type="ARBA" id="ARBA00022989"/>
    </source>
</evidence>
<dbReference type="Pfam" id="PF13365">
    <property type="entry name" value="Trypsin_2"/>
    <property type="match status" value="1"/>
</dbReference>
<name>A0A9X4MAK2_9ACTN</name>
<dbReference type="InterPro" id="IPR043504">
    <property type="entry name" value="Peptidase_S1_PA_chymotrypsin"/>
</dbReference>
<dbReference type="GO" id="GO:0009403">
    <property type="term" value="P:toxin biosynthetic process"/>
    <property type="evidence" value="ECO:0007669"/>
    <property type="project" value="InterPro"/>
</dbReference>
<keyword evidence="4 5" id="KW-0472">Membrane</keyword>
<evidence type="ECO:0000313" key="7">
    <source>
        <dbReference type="Proteomes" id="UP001152755"/>
    </source>
</evidence>
<feature type="transmembrane region" description="Helical" evidence="5">
    <location>
        <begin position="64"/>
        <end position="87"/>
    </location>
</feature>
<organism evidence="6 7">
    <name type="scientific">Speluncibacter jeojiensis</name>
    <dbReference type="NCBI Taxonomy" id="2710754"/>
    <lineage>
        <taxon>Bacteria</taxon>
        <taxon>Bacillati</taxon>
        <taxon>Actinomycetota</taxon>
        <taxon>Actinomycetes</taxon>
        <taxon>Mycobacteriales</taxon>
        <taxon>Speluncibacteraceae</taxon>
        <taxon>Speluncibacter</taxon>
    </lineage>
</organism>
<proteinExistence type="predicted"/>
<keyword evidence="2 5" id="KW-0812">Transmembrane</keyword>
<protein>
    <submittedName>
        <fullName evidence="6">Acid resistance serine protease MarP</fullName>
        <ecNumber evidence="6">3.4.21.-</ecNumber>
    </submittedName>
</protein>
<reference evidence="6" key="1">
    <citation type="submission" date="2022-08" db="EMBL/GenBank/DDBJ databases">
        <title>Genome analysis of Corynebacteriales strain.</title>
        <authorList>
            <person name="Lee S.D."/>
        </authorList>
    </citation>
    <scope>NUCLEOTIDE SEQUENCE</scope>
    <source>
        <strain evidence="6">D3-21</strain>
    </source>
</reference>
<evidence type="ECO:0000313" key="6">
    <source>
        <dbReference type="EMBL" id="MDG3016981.1"/>
    </source>
</evidence>
<keyword evidence="7" id="KW-1185">Reference proteome</keyword>
<dbReference type="InterPro" id="IPR003825">
    <property type="entry name" value="Colicin-V_CvpA"/>
</dbReference>
<dbReference type="Pfam" id="PF02674">
    <property type="entry name" value="Colicin_V"/>
    <property type="match status" value="1"/>
</dbReference>
<dbReference type="GO" id="GO:0006508">
    <property type="term" value="P:proteolysis"/>
    <property type="evidence" value="ECO:0007669"/>
    <property type="project" value="UniProtKB-KW"/>
</dbReference>
<dbReference type="PANTHER" id="PTHR43019:SF23">
    <property type="entry name" value="PROTEASE DO-LIKE 5, CHLOROPLASTIC"/>
    <property type="match status" value="1"/>
</dbReference>
<accession>A0A9X4MAK2</accession>
<dbReference type="InterPro" id="IPR009003">
    <property type="entry name" value="Peptidase_S1_PA"/>
</dbReference>
<sequence length="396" mass="40438">MSGSNWIDLIVVVLALFAAASGWRQGAVASALAFIGVILGAVAGIVLVPHVLTHIDDSRTRVVVGVAVIIGLIILGEVAGMMVGRAARDWMRNPVARSVDSVVGAVFQAVAVLVAAWLLAVPLASSSQVDVAAAVRGSSVLSKVNAVAPAWLRGVPNRFGALLDTSGLPDVMGPFGRTPIASVAPPDPALADGPAVARVRPSVLEIRGIAPSCQKALEGSGFVVAPGRVMTNAHVVAGTAKVAVETDSGELPAKVVLFDPEVDIAILAVPGLDAPVLQFADSPAQRGQDAVVLGYPGGGPFTASPARVRETINLDGPDIYHAATVKREVYTVRGLVRQGNSGGPLIDDQGRVLGVVFGAAVDDPETGFVLTAREVASQYARAQSLSSTVDTGNCVA</sequence>
<comment type="subcellular location">
    <subcellularLocation>
        <location evidence="1">Membrane</location>
        <topology evidence="1">Multi-pass membrane protein</topology>
    </subcellularLocation>
</comment>
<evidence type="ECO:0000256" key="1">
    <source>
        <dbReference type="ARBA" id="ARBA00004141"/>
    </source>
</evidence>
<dbReference type="AlphaFoldDB" id="A0A9X4MAK2"/>
<evidence type="ECO:0000256" key="5">
    <source>
        <dbReference type="SAM" id="Phobius"/>
    </source>
</evidence>
<comment type="caution">
    <text evidence="6">The sequence shown here is derived from an EMBL/GenBank/DDBJ whole genome shotgun (WGS) entry which is preliminary data.</text>
</comment>
<feature type="transmembrane region" description="Helical" evidence="5">
    <location>
        <begin position="30"/>
        <end position="52"/>
    </location>
</feature>
<dbReference type="Proteomes" id="UP001152755">
    <property type="component" value="Unassembled WGS sequence"/>
</dbReference>
<dbReference type="RefSeq" id="WP_277830427.1">
    <property type="nucleotide sequence ID" value="NZ_JAAIVF010000001.1"/>
</dbReference>
<dbReference type="NCBIfam" id="NF033740">
    <property type="entry name" value="MarP_fam_protase"/>
    <property type="match status" value="1"/>
</dbReference>
<keyword evidence="6" id="KW-0645">Protease</keyword>
<dbReference type="Gene3D" id="2.40.10.10">
    <property type="entry name" value="Trypsin-like serine proteases"/>
    <property type="match status" value="2"/>
</dbReference>
<dbReference type="EMBL" id="JANRHA010000020">
    <property type="protein sequence ID" value="MDG3016981.1"/>
    <property type="molecule type" value="Genomic_DNA"/>
</dbReference>
<dbReference type="EC" id="3.4.21.-" evidence="6"/>